<evidence type="ECO:0000313" key="12">
    <source>
        <dbReference type="EMBL" id="KAF9527923.1"/>
    </source>
</evidence>
<comment type="caution">
    <text evidence="12">The sequence shown here is derived from an EMBL/GenBank/DDBJ whole genome shotgun (WGS) entry which is preliminary data.</text>
</comment>
<evidence type="ECO:0000256" key="6">
    <source>
        <dbReference type="ARBA" id="ARBA00023002"/>
    </source>
</evidence>
<dbReference type="InterPro" id="IPR002401">
    <property type="entry name" value="Cyt_P450_E_grp-I"/>
</dbReference>
<dbReference type="SUPFAM" id="SSF48264">
    <property type="entry name" value="Cytochrome P450"/>
    <property type="match status" value="1"/>
</dbReference>
<dbReference type="CDD" id="cd11065">
    <property type="entry name" value="CYP64-like"/>
    <property type="match status" value="1"/>
</dbReference>
<evidence type="ECO:0000256" key="8">
    <source>
        <dbReference type="ARBA" id="ARBA00023033"/>
    </source>
</evidence>
<evidence type="ECO:0000256" key="10">
    <source>
        <dbReference type="RuleBase" id="RU000461"/>
    </source>
</evidence>
<dbReference type="OrthoDB" id="2789670at2759"/>
<dbReference type="PRINTS" id="PR00463">
    <property type="entry name" value="EP450I"/>
</dbReference>
<dbReference type="GO" id="GO:0005506">
    <property type="term" value="F:iron ion binding"/>
    <property type="evidence" value="ECO:0007669"/>
    <property type="project" value="InterPro"/>
</dbReference>
<dbReference type="InterPro" id="IPR050364">
    <property type="entry name" value="Cytochrome_P450_fung"/>
</dbReference>
<dbReference type="GO" id="GO:0020037">
    <property type="term" value="F:heme binding"/>
    <property type="evidence" value="ECO:0007669"/>
    <property type="project" value="InterPro"/>
</dbReference>
<dbReference type="Pfam" id="PF00067">
    <property type="entry name" value="p450"/>
    <property type="match status" value="1"/>
</dbReference>
<keyword evidence="11" id="KW-1133">Transmembrane helix</keyword>
<dbReference type="PANTHER" id="PTHR46300">
    <property type="entry name" value="P450, PUTATIVE (EUROFUNG)-RELATED-RELATED"/>
    <property type="match status" value="1"/>
</dbReference>
<evidence type="ECO:0000256" key="1">
    <source>
        <dbReference type="ARBA" id="ARBA00001971"/>
    </source>
</evidence>
<evidence type="ECO:0000256" key="3">
    <source>
        <dbReference type="ARBA" id="ARBA00010617"/>
    </source>
</evidence>
<dbReference type="EMBL" id="MU157857">
    <property type="protein sequence ID" value="KAF9527923.1"/>
    <property type="molecule type" value="Genomic_DNA"/>
</dbReference>
<keyword evidence="7 9" id="KW-0408">Iron</keyword>
<keyword evidence="5 9" id="KW-0479">Metal-binding</keyword>
<dbReference type="InterPro" id="IPR001128">
    <property type="entry name" value="Cyt_P450"/>
</dbReference>
<keyword evidence="8 10" id="KW-0503">Monooxygenase</keyword>
<accession>A0A9P6EFG2</accession>
<organism evidence="12 13">
    <name type="scientific">Crepidotus variabilis</name>
    <dbReference type="NCBI Taxonomy" id="179855"/>
    <lineage>
        <taxon>Eukaryota</taxon>
        <taxon>Fungi</taxon>
        <taxon>Dikarya</taxon>
        <taxon>Basidiomycota</taxon>
        <taxon>Agaricomycotina</taxon>
        <taxon>Agaricomycetes</taxon>
        <taxon>Agaricomycetidae</taxon>
        <taxon>Agaricales</taxon>
        <taxon>Agaricineae</taxon>
        <taxon>Crepidotaceae</taxon>
        <taxon>Crepidotus</taxon>
    </lineage>
</organism>
<evidence type="ECO:0000313" key="13">
    <source>
        <dbReference type="Proteomes" id="UP000807306"/>
    </source>
</evidence>
<name>A0A9P6EFG2_9AGAR</name>
<reference evidence="12" key="1">
    <citation type="submission" date="2020-11" db="EMBL/GenBank/DDBJ databases">
        <authorList>
            <consortium name="DOE Joint Genome Institute"/>
            <person name="Ahrendt S."/>
            <person name="Riley R."/>
            <person name="Andreopoulos W."/>
            <person name="Labutti K."/>
            <person name="Pangilinan J."/>
            <person name="Ruiz-Duenas F.J."/>
            <person name="Barrasa J.M."/>
            <person name="Sanchez-Garcia M."/>
            <person name="Camarero S."/>
            <person name="Miyauchi S."/>
            <person name="Serrano A."/>
            <person name="Linde D."/>
            <person name="Babiker R."/>
            <person name="Drula E."/>
            <person name="Ayuso-Fernandez I."/>
            <person name="Pacheco R."/>
            <person name="Padilla G."/>
            <person name="Ferreira P."/>
            <person name="Barriuso J."/>
            <person name="Kellner H."/>
            <person name="Castanera R."/>
            <person name="Alfaro M."/>
            <person name="Ramirez L."/>
            <person name="Pisabarro A.G."/>
            <person name="Kuo A."/>
            <person name="Tritt A."/>
            <person name="Lipzen A."/>
            <person name="He G."/>
            <person name="Yan M."/>
            <person name="Ng V."/>
            <person name="Cullen D."/>
            <person name="Martin F."/>
            <person name="Rosso M.-N."/>
            <person name="Henrissat B."/>
            <person name="Hibbett D."/>
            <person name="Martinez A.T."/>
            <person name="Grigoriev I.V."/>
        </authorList>
    </citation>
    <scope>NUCLEOTIDE SEQUENCE</scope>
    <source>
        <strain evidence="12">CBS 506.95</strain>
    </source>
</reference>
<evidence type="ECO:0000256" key="7">
    <source>
        <dbReference type="ARBA" id="ARBA00023004"/>
    </source>
</evidence>
<dbReference type="Gene3D" id="1.10.630.10">
    <property type="entry name" value="Cytochrome P450"/>
    <property type="match status" value="1"/>
</dbReference>
<keyword evidence="6 10" id="KW-0560">Oxidoreductase</keyword>
<protein>
    <submittedName>
        <fullName evidence="12">Cytochrome P450</fullName>
    </submittedName>
</protein>
<keyword evidence="4 9" id="KW-0349">Heme</keyword>
<dbReference type="InterPro" id="IPR036396">
    <property type="entry name" value="Cyt_P450_sf"/>
</dbReference>
<dbReference type="PROSITE" id="PS00086">
    <property type="entry name" value="CYTOCHROME_P450"/>
    <property type="match status" value="1"/>
</dbReference>
<feature type="transmembrane region" description="Helical" evidence="11">
    <location>
        <begin position="438"/>
        <end position="455"/>
    </location>
</feature>
<keyword evidence="11" id="KW-0812">Transmembrane</keyword>
<dbReference type="InterPro" id="IPR017972">
    <property type="entry name" value="Cyt_P450_CS"/>
</dbReference>
<dbReference type="GO" id="GO:0004497">
    <property type="term" value="F:monooxygenase activity"/>
    <property type="evidence" value="ECO:0007669"/>
    <property type="project" value="UniProtKB-KW"/>
</dbReference>
<keyword evidence="13" id="KW-1185">Reference proteome</keyword>
<comment type="pathway">
    <text evidence="2">Secondary metabolite biosynthesis.</text>
</comment>
<evidence type="ECO:0000256" key="4">
    <source>
        <dbReference type="ARBA" id="ARBA00022617"/>
    </source>
</evidence>
<dbReference type="PANTHER" id="PTHR46300:SF1">
    <property type="entry name" value="P450, PUTATIVE (EUROFUNG)-RELATED"/>
    <property type="match status" value="1"/>
</dbReference>
<dbReference type="AlphaFoldDB" id="A0A9P6EFG2"/>
<feature type="transmembrane region" description="Helical" evidence="11">
    <location>
        <begin position="12"/>
        <end position="30"/>
    </location>
</feature>
<evidence type="ECO:0000256" key="2">
    <source>
        <dbReference type="ARBA" id="ARBA00005179"/>
    </source>
</evidence>
<sequence>MTSLEINTFSFYQNLAGAFLFISLVVLSLTRTYRSRLSLPPGPRGNFLFGNSIPNAFSYRYFESLTQEYGPVFSLRQGYKTVIVVGRVEAAMHIMETEGASTADRPRNIAAGETLSGGMRVMFTPFGEKFKMMRKALHTHLHPRSVSTYAPLFTRYAKQHILDIIQAPEDHQQHAKKYAVSVVSSLAYGKSPRGAHDPMVQAVSECLKRLGNALRPGFWKVDTYPFLKYIPGYLKELEDGFSQEKSLFVSHLESVKYLMEKGEEAPESFGKYLLERQESLNLTDVETAYLAGGIFGAGSDTTASAISVNVLASACYPDAQQKVWEELEAIVGKERLPRIEDREYLPQTMAFVLETFRWRPVTAGGFAHKVMKDIIWNGYIIPKNASIFGNIWSVGRDPEYFPNPERFDPQRWIKDGKLRDDMKTFAFGWGRRVCPGQYMATASIFINVAMLFWSFKIKAKRDAPIDEWSFTESANAHPMPFSVSFEPRFALSMDNVGKLLEDLSQQSDHMM</sequence>
<comment type="cofactor">
    <cofactor evidence="1 9">
        <name>heme</name>
        <dbReference type="ChEBI" id="CHEBI:30413"/>
    </cofactor>
</comment>
<keyword evidence="11" id="KW-0472">Membrane</keyword>
<dbReference type="PRINTS" id="PR00385">
    <property type="entry name" value="P450"/>
</dbReference>
<evidence type="ECO:0000256" key="9">
    <source>
        <dbReference type="PIRSR" id="PIRSR602401-1"/>
    </source>
</evidence>
<dbReference type="GO" id="GO:0016705">
    <property type="term" value="F:oxidoreductase activity, acting on paired donors, with incorporation or reduction of molecular oxygen"/>
    <property type="evidence" value="ECO:0007669"/>
    <property type="project" value="InterPro"/>
</dbReference>
<dbReference type="Proteomes" id="UP000807306">
    <property type="component" value="Unassembled WGS sequence"/>
</dbReference>
<feature type="binding site" description="axial binding residue" evidence="9">
    <location>
        <position position="434"/>
    </location>
    <ligand>
        <name>heme</name>
        <dbReference type="ChEBI" id="CHEBI:30413"/>
    </ligand>
    <ligandPart>
        <name>Fe</name>
        <dbReference type="ChEBI" id="CHEBI:18248"/>
    </ligandPart>
</feature>
<proteinExistence type="inferred from homology"/>
<comment type="similarity">
    <text evidence="3 10">Belongs to the cytochrome P450 family.</text>
</comment>
<evidence type="ECO:0000256" key="11">
    <source>
        <dbReference type="SAM" id="Phobius"/>
    </source>
</evidence>
<evidence type="ECO:0000256" key="5">
    <source>
        <dbReference type="ARBA" id="ARBA00022723"/>
    </source>
</evidence>
<gene>
    <name evidence="12" type="ORF">CPB83DRAFT_894863</name>
</gene>